<evidence type="ECO:0000256" key="2">
    <source>
        <dbReference type="SAM" id="Phobius"/>
    </source>
</evidence>
<keyword evidence="2" id="KW-0812">Transmembrane</keyword>
<dbReference type="GO" id="GO:0016020">
    <property type="term" value="C:membrane"/>
    <property type="evidence" value="ECO:0007669"/>
    <property type="project" value="InterPro"/>
</dbReference>
<feature type="transmembrane region" description="Helical" evidence="2">
    <location>
        <begin position="88"/>
        <end position="106"/>
    </location>
</feature>
<keyword evidence="2" id="KW-1133">Transmembrane helix</keyword>
<keyword evidence="2" id="KW-0472">Membrane</keyword>
<keyword evidence="4" id="KW-1185">Reference proteome</keyword>
<dbReference type="STRING" id="1121353.H924_06795"/>
<sequence length="194" mass="20569">MPAVIAIPYFIVEILAFIGVVMWLGLGWAFGLLALFFIVGLLLAGLEMQRISKAAAQHQASGAGSAGAIAGNIGLTAAGAILVAMPGFVTSIIGLLFILPPTRALFRKLLAKKLRSAIENLGVRGFEAVNGYRTHASYGSFGNFPDASNHPSQNPQRPIVIDEDEIQEWTSHVKPEDFGNPGSSTDDKNHGGDK</sequence>
<organism evidence="3 4">
    <name type="scientific">Corynebacterium callunae DSM 20147</name>
    <dbReference type="NCBI Taxonomy" id="1121353"/>
    <lineage>
        <taxon>Bacteria</taxon>
        <taxon>Bacillati</taxon>
        <taxon>Actinomycetota</taxon>
        <taxon>Actinomycetes</taxon>
        <taxon>Mycobacteriales</taxon>
        <taxon>Corynebacteriaceae</taxon>
        <taxon>Corynebacterium</taxon>
    </lineage>
</organism>
<dbReference type="AlphaFoldDB" id="M1UYV7"/>
<feature type="transmembrane region" description="Helical" evidence="2">
    <location>
        <begin position="7"/>
        <end position="24"/>
    </location>
</feature>
<dbReference type="NCBIfam" id="NF008528">
    <property type="entry name" value="PRK11463.1-2"/>
    <property type="match status" value="1"/>
</dbReference>
<evidence type="ECO:0000313" key="4">
    <source>
        <dbReference type="Proteomes" id="UP000011760"/>
    </source>
</evidence>
<dbReference type="Pfam" id="PF04186">
    <property type="entry name" value="FxsA"/>
    <property type="match status" value="1"/>
</dbReference>
<protein>
    <submittedName>
        <fullName evidence="3">Phage T7 F exclusion suppressor FxsA</fullName>
    </submittedName>
</protein>
<evidence type="ECO:0000313" key="3">
    <source>
        <dbReference type="EMBL" id="AGG66803.1"/>
    </source>
</evidence>
<dbReference type="OrthoDB" id="4422778at2"/>
<dbReference type="PANTHER" id="PTHR35335:SF1">
    <property type="entry name" value="UPF0716 PROTEIN FXSA"/>
    <property type="match status" value="1"/>
</dbReference>
<feature type="transmembrane region" description="Helical" evidence="2">
    <location>
        <begin position="30"/>
        <end position="48"/>
    </location>
</feature>
<name>M1UYV7_9CORY</name>
<proteinExistence type="predicted"/>
<dbReference type="RefSeq" id="WP_015651234.1">
    <property type="nucleotide sequence ID" value="NC_020506.1"/>
</dbReference>
<dbReference type="KEGG" id="ccn:H924_06795"/>
<dbReference type="Proteomes" id="UP000011760">
    <property type="component" value="Chromosome"/>
</dbReference>
<gene>
    <name evidence="3" type="primary">fxsA</name>
    <name evidence="3" type="ORF">H924_06795</name>
</gene>
<dbReference type="PANTHER" id="PTHR35335">
    <property type="entry name" value="UPF0716 PROTEIN FXSA"/>
    <property type="match status" value="1"/>
</dbReference>
<evidence type="ECO:0000256" key="1">
    <source>
        <dbReference type="SAM" id="MobiDB-lite"/>
    </source>
</evidence>
<feature type="region of interest" description="Disordered" evidence="1">
    <location>
        <begin position="143"/>
        <end position="194"/>
    </location>
</feature>
<feature type="compositionally biased region" description="Basic and acidic residues" evidence="1">
    <location>
        <begin position="185"/>
        <end position="194"/>
    </location>
</feature>
<dbReference type="EMBL" id="CP004354">
    <property type="protein sequence ID" value="AGG66803.1"/>
    <property type="molecule type" value="Genomic_DNA"/>
</dbReference>
<reference evidence="3 4" key="1">
    <citation type="submission" date="2013-02" db="EMBL/GenBank/DDBJ databases">
        <title>The complete genome sequence of Corynebacterium callunae DSM 20147.</title>
        <authorList>
            <person name="Ruckert C."/>
            <person name="Albersmeier A."/>
            <person name="Kalinowski J."/>
        </authorList>
    </citation>
    <scope>NUCLEOTIDE SEQUENCE [LARGE SCALE GENOMIC DNA]</scope>
    <source>
        <strain evidence="3 4">DSM 20147</strain>
    </source>
</reference>
<dbReference type="eggNOG" id="COG3030">
    <property type="taxonomic scope" value="Bacteria"/>
</dbReference>
<dbReference type="InterPro" id="IPR007313">
    <property type="entry name" value="FxsA"/>
</dbReference>
<accession>M1UYV7</accession>
<dbReference type="HOGENOM" id="CLU_085083_3_0_11"/>
<dbReference type="PATRIC" id="fig|1121353.3.peg.1385"/>